<dbReference type="InterPro" id="IPR012336">
    <property type="entry name" value="Thioredoxin-like_fold"/>
</dbReference>
<dbReference type="GO" id="GO:0017004">
    <property type="term" value="P:cytochrome complex assembly"/>
    <property type="evidence" value="ECO:0007669"/>
    <property type="project" value="UniProtKB-KW"/>
</dbReference>
<dbReference type="PROSITE" id="PS51352">
    <property type="entry name" value="THIOREDOXIN_2"/>
    <property type="match status" value="1"/>
</dbReference>
<feature type="transmembrane region" description="Helical" evidence="5">
    <location>
        <begin position="39"/>
        <end position="58"/>
    </location>
</feature>
<dbReference type="Pfam" id="PF13905">
    <property type="entry name" value="Thioredoxin_8"/>
    <property type="match status" value="1"/>
</dbReference>
<feature type="domain" description="Thioredoxin" evidence="6">
    <location>
        <begin position="146"/>
        <end position="289"/>
    </location>
</feature>
<dbReference type="InterPro" id="IPR013766">
    <property type="entry name" value="Thioredoxin_domain"/>
</dbReference>
<sequence>MLKNLARIIAGIASSIIIMGLLFYFFLFSNPLAIYEVNMLKWVPIFICIIALLVSGWINRKTPAKLLPLLFIPFVIFHLFNFAYFPFILILVLVGILTLIITRDHLSKRYKRLSIAGVAVIFGYFLFSQALILQKENFGYDDSGDLVNANVIWDFTEEEILQIESHIFLDSNNQEIDMIEFRDKTHFVTFWATWCAPCIKEKPELYKLKQYFRNSSEVAFVDVSFDQDKLKWQKFLDTNEVAGMQLISQDSKETSRELNFEGIPMHIIINPDRSYKKYKSLDVARKVLTNSYEESKE</sequence>
<keyword evidence="5" id="KW-1133">Transmembrane helix</keyword>
<keyword evidence="8" id="KW-1185">Reference proteome</keyword>
<comment type="subcellular location">
    <subcellularLocation>
        <location evidence="1">Cell envelope</location>
    </subcellularLocation>
</comment>
<evidence type="ECO:0000313" key="8">
    <source>
        <dbReference type="Proteomes" id="UP000611723"/>
    </source>
</evidence>
<evidence type="ECO:0000313" key="7">
    <source>
        <dbReference type="EMBL" id="MBK6265662.1"/>
    </source>
</evidence>
<keyword evidence="5" id="KW-0472">Membrane</keyword>
<accession>A0A935C9L0</accession>
<dbReference type="InterPro" id="IPR036249">
    <property type="entry name" value="Thioredoxin-like_sf"/>
</dbReference>
<dbReference type="PANTHER" id="PTHR42852:SF6">
    <property type="entry name" value="THIOL:DISULFIDE INTERCHANGE PROTEIN DSBE"/>
    <property type="match status" value="1"/>
</dbReference>
<evidence type="ECO:0000256" key="4">
    <source>
        <dbReference type="ARBA" id="ARBA00023284"/>
    </source>
</evidence>
<organism evidence="7 8">
    <name type="scientific">Marivirga aurantiaca</name>
    <dbReference type="NCBI Taxonomy" id="2802615"/>
    <lineage>
        <taxon>Bacteria</taxon>
        <taxon>Pseudomonadati</taxon>
        <taxon>Bacteroidota</taxon>
        <taxon>Cytophagia</taxon>
        <taxon>Cytophagales</taxon>
        <taxon>Marivirgaceae</taxon>
        <taxon>Marivirga</taxon>
    </lineage>
</organism>
<keyword evidence="2" id="KW-0201">Cytochrome c-type biogenesis</keyword>
<keyword evidence="4" id="KW-0676">Redox-active center</keyword>
<gene>
    <name evidence="7" type="ORF">JKA74_11490</name>
</gene>
<dbReference type="EMBL" id="JAEQBW010000004">
    <property type="protein sequence ID" value="MBK6265662.1"/>
    <property type="molecule type" value="Genomic_DNA"/>
</dbReference>
<evidence type="ECO:0000256" key="2">
    <source>
        <dbReference type="ARBA" id="ARBA00022748"/>
    </source>
</evidence>
<feature type="transmembrane region" description="Helical" evidence="5">
    <location>
        <begin position="70"/>
        <end position="101"/>
    </location>
</feature>
<dbReference type="RefSeq" id="WP_201431337.1">
    <property type="nucleotide sequence ID" value="NZ_JAEQBW010000004.1"/>
</dbReference>
<dbReference type="Gene3D" id="3.40.30.10">
    <property type="entry name" value="Glutaredoxin"/>
    <property type="match status" value="1"/>
</dbReference>
<evidence type="ECO:0000256" key="5">
    <source>
        <dbReference type="SAM" id="Phobius"/>
    </source>
</evidence>
<keyword evidence="5" id="KW-0812">Transmembrane</keyword>
<reference evidence="7" key="1">
    <citation type="submission" date="2021-01" db="EMBL/GenBank/DDBJ databases">
        <title>Marivirga aurantiaca sp. nov., isolated from intertidal surface sediments.</title>
        <authorList>
            <person name="Zhang M."/>
        </authorList>
    </citation>
    <scope>NUCLEOTIDE SEQUENCE</scope>
    <source>
        <strain evidence="7">S37H4</strain>
    </source>
</reference>
<dbReference type="GO" id="GO:0030313">
    <property type="term" value="C:cell envelope"/>
    <property type="evidence" value="ECO:0007669"/>
    <property type="project" value="UniProtKB-SubCell"/>
</dbReference>
<feature type="transmembrane region" description="Helical" evidence="5">
    <location>
        <begin position="113"/>
        <end position="133"/>
    </location>
</feature>
<evidence type="ECO:0000256" key="3">
    <source>
        <dbReference type="ARBA" id="ARBA00023157"/>
    </source>
</evidence>
<comment type="caution">
    <text evidence="7">The sequence shown here is derived from an EMBL/GenBank/DDBJ whole genome shotgun (WGS) entry which is preliminary data.</text>
</comment>
<name>A0A935C9L0_9BACT</name>
<dbReference type="PANTHER" id="PTHR42852">
    <property type="entry name" value="THIOL:DISULFIDE INTERCHANGE PROTEIN DSBE"/>
    <property type="match status" value="1"/>
</dbReference>
<evidence type="ECO:0000259" key="6">
    <source>
        <dbReference type="PROSITE" id="PS51352"/>
    </source>
</evidence>
<keyword evidence="3" id="KW-1015">Disulfide bond</keyword>
<dbReference type="Proteomes" id="UP000611723">
    <property type="component" value="Unassembled WGS sequence"/>
</dbReference>
<dbReference type="CDD" id="cd02966">
    <property type="entry name" value="TlpA_like_family"/>
    <property type="match status" value="1"/>
</dbReference>
<protein>
    <submittedName>
        <fullName evidence="7">TlpA family protein disulfide reductase</fullName>
    </submittedName>
</protein>
<evidence type="ECO:0000256" key="1">
    <source>
        <dbReference type="ARBA" id="ARBA00004196"/>
    </source>
</evidence>
<dbReference type="AlphaFoldDB" id="A0A935C9L0"/>
<proteinExistence type="predicted"/>
<dbReference type="SUPFAM" id="SSF52833">
    <property type="entry name" value="Thioredoxin-like"/>
    <property type="match status" value="1"/>
</dbReference>
<feature type="transmembrane region" description="Helical" evidence="5">
    <location>
        <begin position="6"/>
        <end position="27"/>
    </location>
</feature>
<dbReference type="InterPro" id="IPR050553">
    <property type="entry name" value="Thioredoxin_ResA/DsbE_sf"/>
</dbReference>